<dbReference type="OrthoDB" id="9805307at2"/>
<gene>
    <name evidence="4" type="ORF">AB840_02805</name>
</gene>
<dbReference type="Pfam" id="PF01557">
    <property type="entry name" value="FAA_hydrolase"/>
    <property type="match status" value="1"/>
</dbReference>
<comment type="similarity">
    <text evidence="1">Belongs to the FAH family.</text>
</comment>
<protein>
    <submittedName>
        <fullName evidence="4">Fumarylacetoacetate hydrolase</fullName>
    </submittedName>
</protein>
<evidence type="ECO:0000256" key="1">
    <source>
        <dbReference type="ARBA" id="ARBA00010211"/>
    </source>
</evidence>
<dbReference type="FunFam" id="3.90.850.10:FF:000002">
    <property type="entry name" value="2-hydroxyhepta-2,4-diene-1,7-dioate isomerase"/>
    <property type="match status" value="1"/>
</dbReference>
<dbReference type="InParanoid" id="A0A0J6WZM7"/>
<accession>A0A0J6WZM7</accession>
<dbReference type="InterPro" id="IPR011234">
    <property type="entry name" value="Fumarylacetoacetase-like_C"/>
</dbReference>
<dbReference type="PATRIC" id="fig|1122219.3.peg.2438"/>
<evidence type="ECO:0000313" key="5">
    <source>
        <dbReference type="Proteomes" id="UP000036503"/>
    </source>
</evidence>
<dbReference type="PANTHER" id="PTHR11820:SF7">
    <property type="entry name" value="ACYLPYRUVASE FAHD1, MITOCHONDRIAL"/>
    <property type="match status" value="1"/>
</dbReference>
<dbReference type="GO" id="GO:0019752">
    <property type="term" value="P:carboxylic acid metabolic process"/>
    <property type="evidence" value="ECO:0007669"/>
    <property type="project" value="UniProtKB-ARBA"/>
</dbReference>
<dbReference type="Proteomes" id="UP000036503">
    <property type="component" value="Unassembled WGS sequence"/>
</dbReference>
<evidence type="ECO:0000259" key="3">
    <source>
        <dbReference type="Pfam" id="PF01557"/>
    </source>
</evidence>
<name>A0A0J6WZM7_9FIRM</name>
<dbReference type="STRING" id="39029.BSR42_00735"/>
<dbReference type="GO" id="GO:0018773">
    <property type="term" value="F:acetylpyruvate hydrolase activity"/>
    <property type="evidence" value="ECO:0007669"/>
    <property type="project" value="TreeGrafter"/>
</dbReference>
<dbReference type="PANTHER" id="PTHR11820">
    <property type="entry name" value="ACYLPYRUVASE"/>
    <property type="match status" value="1"/>
</dbReference>
<dbReference type="RefSeq" id="WP_048513319.1">
    <property type="nucleotide sequence ID" value="NZ_FUXD01000002.1"/>
</dbReference>
<dbReference type="InterPro" id="IPR036663">
    <property type="entry name" value="Fumarylacetoacetase_C_sf"/>
</dbReference>
<keyword evidence="5" id="KW-1185">Reference proteome</keyword>
<comment type="caution">
    <text evidence="4">The sequence shown here is derived from an EMBL/GenBank/DDBJ whole genome shotgun (WGS) entry which is preliminary data.</text>
</comment>
<dbReference type="Gene3D" id="3.90.850.10">
    <property type="entry name" value="Fumarylacetoacetase-like, C-terminal domain"/>
    <property type="match status" value="1"/>
</dbReference>
<organism evidence="4 5">
    <name type="scientific">Megasphaera cerevisiae DSM 20462</name>
    <dbReference type="NCBI Taxonomy" id="1122219"/>
    <lineage>
        <taxon>Bacteria</taxon>
        <taxon>Bacillati</taxon>
        <taxon>Bacillota</taxon>
        <taxon>Negativicutes</taxon>
        <taxon>Veillonellales</taxon>
        <taxon>Veillonellaceae</taxon>
        <taxon>Megasphaera</taxon>
    </lineage>
</organism>
<evidence type="ECO:0000313" key="4">
    <source>
        <dbReference type="EMBL" id="KMO87342.1"/>
    </source>
</evidence>
<dbReference type="EMBL" id="LEKT01000006">
    <property type="protein sequence ID" value="KMO87342.1"/>
    <property type="molecule type" value="Genomic_DNA"/>
</dbReference>
<feature type="domain" description="Fumarylacetoacetase-like C-terminal" evidence="3">
    <location>
        <begin position="93"/>
        <end position="299"/>
    </location>
</feature>
<proteinExistence type="inferred from homology"/>
<dbReference type="AlphaFoldDB" id="A0A0J6WZM7"/>
<dbReference type="SUPFAM" id="SSF56529">
    <property type="entry name" value="FAH"/>
    <property type="match status" value="1"/>
</dbReference>
<dbReference type="FunCoup" id="A0A0J6WZM7">
    <property type="interactions" value="353"/>
</dbReference>
<keyword evidence="4" id="KW-0378">Hydrolase</keyword>
<sequence>MLIKKLLTFEDVGLAQWGVLTEDETGVYSAIALEEAFFTPLPETLLDFIRQGNDGLLALSDALEQNEKTAAVAAKPLNTIRIMAPIPQVERNVFCIGKNYAEHIAEFDKTQKPDLPKYPLIFTKATTAVIGPEDAINSHTHVTSELDYEGELAVIIGKEGSDIPISEAMDYVYGFTILNDVTARDLQRNHGQWFHGKSLDTFCPMGPYLLMRDASPDTFDVTTKVNNEVRQDASTGEFIFTIPQLIQCLSQGTTLLPGDIIATGTPSGVGVGFNPPRYLHKGDTIEITISDIGTLKNIVK</sequence>
<dbReference type="GO" id="GO:0046872">
    <property type="term" value="F:metal ion binding"/>
    <property type="evidence" value="ECO:0007669"/>
    <property type="project" value="UniProtKB-KW"/>
</dbReference>
<dbReference type="GO" id="GO:0016853">
    <property type="term" value="F:isomerase activity"/>
    <property type="evidence" value="ECO:0007669"/>
    <property type="project" value="UniProtKB-ARBA"/>
</dbReference>
<reference evidence="4 5" key="1">
    <citation type="submission" date="2015-06" db="EMBL/GenBank/DDBJ databases">
        <title>Draft genome sequence of beer spoilage bacterium Megasphaera cerevisiae type strain 20462.</title>
        <authorList>
            <person name="Kutumbaka K."/>
            <person name="Pasmowitz J."/>
            <person name="Mategko J."/>
            <person name="Reyes D."/>
            <person name="Friedrich A."/>
            <person name="Han S."/>
            <person name="Martens-Habbena W."/>
            <person name="Neal-McKinney J."/>
            <person name="Janagama H.K."/>
            <person name="Nadala C."/>
            <person name="Samadpour M."/>
        </authorList>
    </citation>
    <scope>NUCLEOTIDE SEQUENCE [LARGE SCALE GENOMIC DNA]</scope>
    <source>
        <strain evidence="4 5">DSM 20462</strain>
    </source>
</reference>
<keyword evidence="2" id="KW-0479">Metal-binding</keyword>
<evidence type="ECO:0000256" key="2">
    <source>
        <dbReference type="ARBA" id="ARBA00022723"/>
    </source>
</evidence>